<evidence type="ECO:0000313" key="2">
    <source>
        <dbReference type="Proteomes" id="UP000265520"/>
    </source>
</evidence>
<protein>
    <submittedName>
        <fullName evidence="1">Uncharacterized protein</fullName>
    </submittedName>
</protein>
<sequence length="33" mass="3602">MATTGDHVATTSPGDIKNGAWRLKILAWRPHAE</sequence>
<dbReference type="Proteomes" id="UP000265520">
    <property type="component" value="Unassembled WGS sequence"/>
</dbReference>
<accession>A0A392V201</accession>
<reference evidence="1 2" key="1">
    <citation type="journal article" date="2018" name="Front. Plant Sci.">
        <title>Red Clover (Trifolium pratense) and Zigzag Clover (T. medium) - A Picture of Genomic Similarities and Differences.</title>
        <authorList>
            <person name="Dluhosova J."/>
            <person name="Istvanek J."/>
            <person name="Nedelnik J."/>
            <person name="Repkova J."/>
        </authorList>
    </citation>
    <scope>NUCLEOTIDE SEQUENCE [LARGE SCALE GENOMIC DNA]</scope>
    <source>
        <strain evidence="2">cv. 10/8</strain>
        <tissue evidence="1">Leaf</tissue>
    </source>
</reference>
<dbReference type="AlphaFoldDB" id="A0A392V201"/>
<comment type="caution">
    <text evidence="1">The sequence shown here is derived from an EMBL/GenBank/DDBJ whole genome shotgun (WGS) entry which is preliminary data.</text>
</comment>
<name>A0A392V201_9FABA</name>
<dbReference type="EMBL" id="LXQA010995716">
    <property type="protein sequence ID" value="MCI80440.1"/>
    <property type="molecule type" value="Genomic_DNA"/>
</dbReference>
<organism evidence="1 2">
    <name type="scientific">Trifolium medium</name>
    <dbReference type="NCBI Taxonomy" id="97028"/>
    <lineage>
        <taxon>Eukaryota</taxon>
        <taxon>Viridiplantae</taxon>
        <taxon>Streptophyta</taxon>
        <taxon>Embryophyta</taxon>
        <taxon>Tracheophyta</taxon>
        <taxon>Spermatophyta</taxon>
        <taxon>Magnoliopsida</taxon>
        <taxon>eudicotyledons</taxon>
        <taxon>Gunneridae</taxon>
        <taxon>Pentapetalae</taxon>
        <taxon>rosids</taxon>
        <taxon>fabids</taxon>
        <taxon>Fabales</taxon>
        <taxon>Fabaceae</taxon>
        <taxon>Papilionoideae</taxon>
        <taxon>50 kb inversion clade</taxon>
        <taxon>NPAAA clade</taxon>
        <taxon>Hologalegina</taxon>
        <taxon>IRL clade</taxon>
        <taxon>Trifolieae</taxon>
        <taxon>Trifolium</taxon>
    </lineage>
</organism>
<evidence type="ECO:0000313" key="1">
    <source>
        <dbReference type="EMBL" id="MCI80440.1"/>
    </source>
</evidence>
<keyword evidence="2" id="KW-1185">Reference proteome</keyword>
<feature type="non-terminal residue" evidence="1">
    <location>
        <position position="33"/>
    </location>
</feature>
<proteinExistence type="predicted"/>